<evidence type="ECO:0000313" key="3">
    <source>
        <dbReference type="Proteomes" id="UP000824540"/>
    </source>
</evidence>
<evidence type="ECO:0000256" key="1">
    <source>
        <dbReference type="SAM" id="MobiDB-lite"/>
    </source>
</evidence>
<accession>A0A8T2N803</accession>
<dbReference type="Proteomes" id="UP000824540">
    <property type="component" value="Unassembled WGS sequence"/>
</dbReference>
<proteinExistence type="predicted"/>
<feature type="region of interest" description="Disordered" evidence="1">
    <location>
        <begin position="1"/>
        <end position="28"/>
    </location>
</feature>
<dbReference type="AlphaFoldDB" id="A0A8T2N803"/>
<dbReference type="EMBL" id="JAFBMS010000103">
    <property type="protein sequence ID" value="KAG9336066.1"/>
    <property type="molecule type" value="Genomic_DNA"/>
</dbReference>
<sequence length="84" mass="9122">MPKGRCNGSSVSLIIDEEQGGKQGADQMERRQLVPAACLERWHVRAFARPRWSEASAIPPSSCSCDNWLTGRAAGRPVSISALI</sequence>
<gene>
    <name evidence="2" type="ORF">JZ751_003332</name>
</gene>
<name>A0A8T2N803_9TELE</name>
<keyword evidence="3" id="KW-1185">Reference proteome</keyword>
<protein>
    <submittedName>
        <fullName evidence="2">Uncharacterized protein</fullName>
    </submittedName>
</protein>
<evidence type="ECO:0000313" key="2">
    <source>
        <dbReference type="EMBL" id="KAG9336066.1"/>
    </source>
</evidence>
<organism evidence="2 3">
    <name type="scientific">Albula glossodonta</name>
    <name type="common">roundjaw bonefish</name>
    <dbReference type="NCBI Taxonomy" id="121402"/>
    <lineage>
        <taxon>Eukaryota</taxon>
        <taxon>Metazoa</taxon>
        <taxon>Chordata</taxon>
        <taxon>Craniata</taxon>
        <taxon>Vertebrata</taxon>
        <taxon>Euteleostomi</taxon>
        <taxon>Actinopterygii</taxon>
        <taxon>Neopterygii</taxon>
        <taxon>Teleostei</taxon>
        <taxon>Albuliformes</taxon>
        <taxon>Albulidae</taxon>
        <taxon>Albula</taxon>
    </lineage>
</organism>
<reference evidence="2" key="1">
    <citation type="thesis" date="2021" institute="BYU ScholarsArchive" country="Provo, UT, USA">
        <title>Applications of and Algorithms for Genome Assembly and Genomic Analyses with an Emphasis on Marine Teleosts.</title>
        <authorList>
            <person name="Pickett B.D."/>
        </authorList>
    </citation>
    <scope>NUCLEOTIDE SEQUENCE</scope>
    <source>
        <strain evidence="2">HI-2016</strain>
    </source>
</reference>
<comment type="caution">
    <text evidence="2">The sequence shown here is derived from an EMBL/GenBank/DDBJ whole genome shotgun (WGS) entry which is preliminary data.</text>
</comment>